<proteinExistence type="predicted"/>
<name>C2XQ17_BACMY</name>
<gene>
    <name evidence="2" type="ORF">bcere0026_7700</name>
</gene>
<dbReference type="AlphaFoldDB" id="C2XQ17"/>
<protein>
    <submittedName>
        <fullName evidence="2">Uncharacterized protein</fullName>
    </submittedName>
</protein>
<reference evidence="2" key="1">
    <citation type="journal article" date="2012" name="Genome Res.">
        <title>Genomic characterization of the Bacillus cereus sensu lato species: Backdrop to the evolution of Bacillus anthracis.</title>
        <authorList>
            <person name="Zwick M.E."/>
            <person name="Joseph S.J."/>
            <person name="Didelot X."/>
            <person name="Chen P.E."/>
            <person name="Bishop-Lilly K.A."/>
            <person name="Stewart A.C."/>
            <person name="Willner K."/>
            <person name="Nolan N."/>
            <person name="Lentz S."/>
            <person name="Thomason M.K."/>
            <person name="Sozhamannan S."/>
            <person name="Mateczun A.J."/>
            <person name="Du L."/>
            <person name="Read T.D."/>
        </authorList>
    </citation>
    <scope>NUCLEOTIDE SEQUENCE [LARGE SCALE GENOMIC DNA]</scope>
    <source>
        <strain evidence="2">AH603</strain>
    </source>
</reference>
<feature type="transmembrane region" description="Helical" evidence="1">
    <location>
        <begin position="9"/>
        <end position="31"/>
    </location>
</feature>
<dbReference type="EMBL" id="ACMP01000032">
    <property type="protein sequence ID" value="EEL72275.1"/>
    <property type="molecule type" value="Genomic_DNA"/>
</dbReference>
<sequence>MENMKNKHWLIFVFVCVFVPLAGVGIFNSYIDSLWLFPHKNKWNDVQYGFNERQQKTNYITYRPFTYDGVILGSSRTTFINENDFTGLNAFNYAVSSTDPREYDAYIEYAKEQKGSGLESIVLGLDFLGTNKNREIGFDKPEAYINQAQSLLYPIKSYVSMDGITYSKNTIANSTHHSTNLDWYNRENIKSMRDYTKEERDAQIAAQVDKFSKEIYGGNYEYQNMKEILGTVKAHNPNTKFYIFTTPVSEPLFRTMIQSGRWEDYKRWLHDAVDVFGEVHHFMYLNSVTTNLDNYMDGHHFRPEVGKLIAHKVVNEEDSNVPKDFGIVITKDNIDEVLEEIRASFQ</sequence>
<dbReference type="HOGENOM" id="CLU_800899_0_0_9"/>
<accession>C2XQ17</accession>
<evidence type="ECO:0000313" key="2">
    <source>
        <dbReference type="EMBL" id="EEL72275.1"/>
    </source>
</evidence>
<comment type="caution">
    <text evidence="2">The sequence shown here is derived from an EMBL/GenBank/DDBJ whole genome shotgun (WGS) entry which is preliminary data.</text>
</comment>
<dbReference type="Proteomes" id="UP000001753">
    <property type="component" value="Chromosome"/>
</dbReference>
<dbReference type="Gene3D" id="3.40.50.1110">
    <property type="entry name" value="SGNH hydrolase"/>
    <property type="match status" value="1"/>
</dbReference>
<keyword evidence="1" id="KW-0812">Transmembrane</keyword>
<keyword evidence="1" id="KW-1133">Transmembrane helix</keyword>
<dbReference type="InterPro" id="IPR036514">
    <property type="entry name" value="SGNH_hydro_sf"/>
</dbReference>
<keyword evidence="1" id="KW-0472">Membrane</keyword>
<organism evidence="2">
    <name type="scientific">Bacillus mycoides</name>
    <dbReference type="NCBI Taxonomy" id="1405"/>
    <lineage>
        <taxon>Bacteria</taxon>
        <taxon>Bacillati</taxon>
        <taxon>Bacillota</taxon>
        <taxon>Bacilli</taxon>
        <taxon>Bacillales</taxon>
        <taxon>Bacillaceae</taxon>
        <taxon>Bacillus</taxon>
        <taxon>Bacillus cereus group</taxon>
    </lineage>
</organism>
<evidence type="ECO:0000256" key="1">
    <source>
        <dbReference type="SAM" id="Phobius"/>
    </source>
</evidence>
<dbReference type="SUPFAM" id="SSF52266">
    <property type="entry name" value="SGNH hydrolase"/>
    <property type="match status" value="1"/>
</dbReference>